<dbReference type="Proteomes" id="UP000006591">
    <property type="component" value="Chromosome 1"/>
</dbReference>
<evidence type="ECO:0000313" key="4">
    <source>
        <dbReference type="EnsemblPlants" id="ONIVA01G15870.1"/>
    </source>
</evidence>
<feature type="compositionally biased region" description="Low complexity" evidence="1">
    <location>
        <begin position="7"/>
        <end position="16"/>
    </location>
</feature>
<organism evidence="4">
    <name type="scientific">Oryza nivara</name>
    <name type="common">Indian wild rice</name>
    <name type="synonym">Oryza sativa f. spontanea</name>
    <dbReference type="NCBI Taxonomy" id="4536"/>
    <lineage>
        <taxon>Eukaryota</taxon>
        <taxon>Viridiplantae</taxon>
        <taxon>Streptophyta</taxon>
        <taxon>Embryophyta</taxon>
        <taxon>Tracheophyta</taxon>
        <taxon>Spermatophyta</taxon>
        <taxon>Magnoliopsida</taxon>
        <taxon>Liliopsida</taxon>
        <taxon>Poales</taxon>
        <taxon>Poaceae</taxon>
        <taxon>BOP clade</taxon>
        <taxon>Oryzoideae</taxon>
        <taxon>Oryzeae</taxon>
        <taxon>Oryzinae</taxon>
        <taxon>Oryza</taxon>
    </lineage>
</organism>
<dbReference type="HOGENOM" id="CLU_355051_0_0_1"/>
<dbReference type="Pfam" id="PF12274">
    <property type="entry name" value="DUF3615"/>
    <property type="match status" value="2"/>
</dbReference>
<feature type="region of interest" description="Disordered" evidence="1">
    <location>
        <begin position="1"/>
        <end position="83"/>
    </location>
</feature>
<feature type="domain" description="DUF3615" evidence="2">
    <location>
        <begin position="617"/>
        <end position="721"/>
    </location>
</feature>
<name>A0A0E0FKX8_ORYNI</name>
<feature type="region of interest" description="Disordered" evidence="1">
    <location>
        <begin position="205"/>
        <end position="228"/>
    </location>
</feature>
<reference evidence="4" key="2">
    <citation type="submission" date="2018-04" db="EMBL/GenBank/DDBJ databases">
        <title>OnivRS2 (Oryza nivara Reference Sequence Version 2).</title>
        <authorList>
            <person name="Zhang J."/>
            <person name="Kudrna D."/>
            <person name="Lee S."/>
            <person name="Talag J."/>
            <person name="Rajasekar S."/>
            <person name="Welchert J."/>
            <person name="Hsing Y.-I."/>
            <person name="Wing R.A."/>
        </authorList>
    </citation>
    <scope>NUCLEOTIDE SEQUENCE [LARGE SCALE GENOMIC DNA]</scope>
</reference>
<dbReference type="InterPro" id="IPR022059">
    <property type="entry name" value="DUF3615"/>
</dbReference>
<feature type="domain" description="PIR2-like helical" evidence="3">
    <location>
        <begin position="96"/>
        <end position="205"/>
    </location>
</feature>
<dbReference type="PANTHER" id="PTHR33120">
    <property type="entry name" value="EXPRESSED PROTEIN-RELATED"/>
    <property type="match status" value="1"/>
</dbReference>
<protein>
    <submittedName>
        <fullName evidence="4">Uncharacterized protein</fullName>
    </submittedName>
</protein>
<reference evidence="4" key="1">
    <citation type="submission" date="2015-04" db="UniProtKB">
        <authorList>
            <consortium name="EnsemblPlants"/>
        </authorList>
    </citation>
    <scope>IDENTIFICATION</scope>
    <source>
        <strain evidence="4">SL10</strain>
    </source>
</reference>
<dbReference type="OMA" id="GYSMRFV"/>
<accession>A0A0E0FKX8</accession>
<evidence type="ECO:0000259" key="3">
    <source>
        <dbReference type="Pfam" id="PF20235"/>
    </source>
</evidence>
<dbReference type="AlphaFoldDB" id="A0A0E0FKX8"/>
<proteinExistence type="predicted"/>
<evidence type="ECO:0000313" key="5">
    <source>
        <dbReference type="Proteomes" id="UP000006591"/>
    </source>
</evidence>
<dbReference type="PANTHER" id="PTHR33120:SF39">
    <property type="entry name" value="OS01G0314000 PROTEIN"/>
    <property type="match status" value="1"/>
</dbReference>
<keyword evidence="5" id="KW-1185">Reference proteome</keyword>
<dbReference type="Gramene" id="ONIVA01G15870.1">
    <property type="protein sequence ID" value="ONIVA01G15870.1"/>
    <property type="gene ID" value="ONIVA01G15870"/>
</dbReference>
<sequence length="791" mass="88452">MDEEVVSAGSPLKASSSPPPLSSFGIWSDQRKSPRLPWWKQQFISESEEDDDEVMPPASHVVVPPPTPTPTPPPPQAPEEEEEEARALRRSLLSLIHIDYIEAIRRLPAADLRTALARGVLVGGHCYGPLHHPADNILLNSIWYAAAFPLHADDRIDVAVITANSLSRAVQRSLDGLVASLRHRRPDLSRDDALRHLRADLRAAVASARGSPPPPLPAESDSEAEAAAYRAAQHPKPAALAHFLATVLPAVVTDAASVLAGKPSLSSSDIARVSAMLAPSPLPDEPPQPPLRERSPKIIRIINDRRNNLRGWYKILLQLANAALRKYAQQTGEEYELHTIYGETFLKDRNERAEYIHINFMASPSSCQCLQASPVCFFAEVLRPPRFKYHEAETTLCCIVRPSPNDADSCHGCLIENHRIDHPEAGMRFCGKKHSKMDPNGYGHGWDWPSIADVEYRFFDPDKDVGLVEYLDGVITDIKARIRDLSIRDEDDSDEDSSDDDISGYSMRFCNFCKSYVGKRDPRFGFRAAAEAAQHPKPAAMAHFLATVERDAVSVVAGNSVLSSANIARLSAMLAPSPLPDDPPQPPLRERRPKIIRIINDRRNNIRRCYKGLLEMADAALRKYAHQTGEQYELHTIYGETFRKDYEEFHVYVHMNFMASSSSYKALQAPQPVCFFAEALRPPRPGYHEDDITLCSIVQPSPTDIDSCHGSLANNHRIDHPEAGMHFVGKHNKMDGSDYDWDWPHTADVYYRFFDPDRDVGLVEHLYKVITRFSALYGGSTDEDDNEDITR</sequence>
<evidence type="ECO:0000256" key="1">
    <source>
        <dbReference type="SAM" id="MobiDB-lite"/>
    </source>
</evidence>
<dbReference type="Pfam" id="PF20235">
    <property type="entry name" value="PIR2-like_helical"/>
    <property type="match status" value="1"/>
</dbReference>
<dbReference type="EnsemblPlants" id="ONIVA01G15870.1">
    <property type="protein sequence ID" value="ONIVA01G15870.1"/>
    <property type="gene ID" value="ONIVA01G15870"/>
</dbReference>
<feature type="compositionally biased region" description="Pro residues" evidence="1">
    <location>
        <begin position="63"/>
        <end position="77"/>
    </location>
</feature>
<feature type="domain" description="DUF3615" evidence="2">
    <location>
        <begin position="320"/>
        <end position="423"/>
    </location>
</feature>
<dbReference type="eggNOG" id="ENOG502T9PH">
    <property type="taxonomic scope" value="Eukaryota"/>
</dbReference>
<evidence type="ECO:0000259" key="2">
    <source>
        <dbReference type="Pfam" id="PF12274"/>
    </source>
</evidence>
<dbReference type="InterPro" id="IPR046527">
    <property type="entry name" value="PIR2-like_helical"/>
</dbReference>